<organism evidence="7 8">
    <name type="scientific">Acanthamoeba castellanii (strain ATCC 30010 / Neff)</name>
    <dbReference type="NCBI Taxonomy" id="1257118"/>
    <lineage>
        <taxon>Eukaryota</taxon>
        <taxon>Amoebozoa</taxon>
        <taxon>Discosea</taxon>
        <taxon>Longamoebia</taxon>
        <taxon>Centramoebida</taxon>
        <taxon>Acanthamoebidae</taxon>
        <taxon>Acanthamoeba</taxon>
    </lineage>
</organism>
<dbReference type="Proteomes" id="UP000011083">
    <property type="component" value="Unassembled WGS sequence"/>
</dbReference>
<keyword evidence="3 6" id="KW-0805">Transcription regulation</keyword>
<evidence type="ECO:0000256" key="5">
    <source>
        <dbReference type="ARBA" id="ARBA00023242"/>
    </source>
</evidence>
<evidence type="ECO:0000256" key="3">
    <source>
        <dbReference type="ARBA" id="ARBA00023015"/>
    </source>
</evidence>
<evidence type="ECO:0000256" key="2">
    <source>
        <dbReference type="ARBA" id="ARBA00005389"/>
    </source>
</evidence>
<evidence type="ECO:0000256" key="1">
    <source>
        <dbReference type="ARBA" id="ARBA00004123"/>
    </source>
</evidence>
<evidence type="ECO:0000313" key="8">
    <source>
        <dbReference type="Proteomes" id="UP000011083"/>
    </source>
</evidence>
<dbReference type="AlphaFoldDB" id="L8GGR4"/>
<dbReference type="RefSeq" id="XP_004334288.1">
    <property type="nucleotide sequence ID" value="XM_004334240.1"/>
</dbReference>
<dbReference type="EMBL" id="KB008119">
    <property type="protein sequence ID" value="ELR12275.1"/>
    <property type="molecule type" value="Genomic_DNA"/>
</dbReference>
<evidence type="ECO:0000256" key="6">
    <source>
        <dbReference type="RuleBase" id="RU364146"/>
    </source>
</evidence>
<dbReference type="OMA" id="GCIARNQ"/>
<proteinExistence type="inferred from homology"/>
<dbReference type="Pfam" id="PF09748">
    <property type="entry name" value="Med10"/>
    <property type="match status" value="1"/>
</dbReference>
<keyword evidence="6" id="KW-0010">Activator</keyword>
<name>L8GGR4_ACACF</name>
<dbReference type="GO" id="GO:0006357">
    <property type="term" value="P:regulation of transcription by RNA polymerase II"/>
    <property type="evidence" value="ECO:0007669"/>
    <property type="project" value="InterPro"/>
</dbReference>
<keyword evidence="4 6" id="KW-0804">Transcription</keyword>
<protein>
    <recommendedName>
        <fullName evidence="6">Mediator of RNA polymerase II transcription subunit 10</fullName>
    </recommendedName>
    <alternativeName>
        <fullName evidence="6">Mediator complex subunit 10</fullName>
    </alternativeName>
</protein>
<dbReference type="GO" id="GO:0016592">
    <property type="term" value="C:mediator complex"/>
    <property type="evidence" value="ECO:0007669"/>
    <property type="project" value="InterPro"/>
</dbReference>
<keyword evidence="8" id="KW-1185">Reference proteome</keyword>
<comment type="function">
    <text evidence="6">Component of the Mediator complex, a coactivator involved in the regulated transcription of nearly all RNA polymerase II-dependent genes. Mediator functions as a bridge to convey information from gene-specific regulatory proteins to the basal RNA polymerase II transcription machinery. Mediator is recruited to promoters by direct interactions with regulatory proteins and serves as a scaffold for the assembly of a functional preinitiation complex with RNA polymerase II and the general transcription factors.</text>
</comment>
<comment type="subcellular location">
    <subcellularLocation>
        <location evidence="1 6">Nucleus</location>
    </subcellularLocation>
</comment>
<evidence type="ECO:0000256" key="4">
    <source>
        <dbReference type="ARBA" id="ARBA00023163"/>
    </source>
</evidence>
<dbReference type="STRING" id="1257118.L8GGR4"/>
<accession>L8GGR4</accession>
<dbReference type="GO" id="GO:0003712">
    <property type="term" value="F:transcription coregulator activity"/>
    <property type="evidence" value="ECO:0007669"/>
    <property type="project" value="InterPro"/>
</dbReference>
<dbReference type="InterPro" id="IPR019145">
    <property type="entry name" value="Mediator_Med10"/>
</dbReference>
<comment type="similarity">
    <text evidence="2 6">Belongs to the Mediator complex subunit 10 family.</text>
</comment>
<dbReference type="KEGG" id="acan:ACA1_372640"/>
<dbReference type="GeneID" id="14912902"/>
<gene>
    <name evidence="6" type="primary">MED10</name>
    <name evidence="7" type="ORF">ACA1_372640</name>
</gene>
<comment type="subunit">
    <text evidence="6">Component of the Mediator complex.</text>
</comment>
<keyword evidence="5 6" id="KW-0539">Nucleus</keyword>
<dbReference type="VEuPathDB" id="AmoebaDB:ACA1_372640"/>
<dbReference type="OrthoDB" id="337270at2759"/>
<reference evidence="7 8" key="1">
    <citation type="journal article" date="2013" name="Genome Biol.">
        <title>Genome of Acanthamoeba castellanii highlights extensive lateral gene transfer and early evolution of tyrosine kinase signaling.</title>
        <authorList>
            <person name="Clarke M."/>
            <person name="Lohan A.J."/>
            <person name="Liu B."/>
            <person name="Lagkouvardos I."/>
            <person name="Roy S."/>
            <person name="Zafar N."/>
            <person name="Bertelli C."/>
            <person name="Schilde C."/>
            <person name="Kianianmomeni A."/>
            <person name="Burglin T.R."/>
            <person name="Frech C."/>
            <person name="Turcotte B."/>
            <person name="Kopec K.O."/>
            <person name="Synnott J.M."/>
            <person name="Choo C."/>
            <person name="Paponov I."/>
            <person name="Finkler A."/>
            <person name="Soon Heng Tan C."/>
            <person name="Hutchins A.P."/>
            <person name="Weinmeier T."/>
            <person name="Rattei T."/>
            <person name="Chu J.S."/>
            <person name="Gimenez G."/>
            <person name="Irimia M."/>
            <person name="Rigden D.J."/>
            <person name="Fitzpatrick D.A."/>
            <person name="Lorenzo-Morales J."/>
            <person name="Bateman A."/>
            <person name="Chiu C.H."/>
            <person name="Tang P."/>
            <person name="Hegemann P."/>
            <person name="Fromm H."/>
            <person name="Raoult D."/>
            <person name="Greub G."/>
            <person name="Miranda-Saavedra D."/>
            <person name="Chen N."/>
            <person name="Nash P."/>
            <person name="Ginger M.L."/>
            <person name="Horn M."/>
            <person name="Schaap P."/>
            <person name="Caler L."/>
            <person name="Loftus B."/>
        </authorList>
    </citation>
    <scope>NUCLEOTIDE SEQUENCE [LARGE SCALE GENOMIC DNA]</scope>
    <source>
        <strain evidence="7 8">Neff</strain>
    </source>
</reference>
<sequence length="128" mass="14855">MERRTAGWGGWKTFSRLSIIVEDYHEHQPPTFLFDKINGFVEELAQLDRARHEHANVDLPMQIFQFIDEGKNPDLYVQESLLERCLERNERTRGKLHLLQRLKDELALGAAQLPGDDMEADPTTEHAT</sequence>
<evidence type="ECO:0000313" key="7">
    <source>
        <dbReference type="EMBL" id="ELR12275.1"/>
    </source>
</evidence>